<dbReference type="OrthoDB" id="7790848at2759"/>
<name>A0A1J1HR83_9DIPT</name>
<evidence type="ECO:0000313" key="1">
    <source>
        <dbReference type="EMBL" id="CRK89900.1"/>
    </source>
</evidence>
<organism evidence="1 2">
    <name type="scientific">Clunio marinus</name>
    <dbReference type="NCBI Taxonomy" id="568069"/>
    <lineage>
        <taxon>Eukaryota</taxon>
        <taxon>Metazoa</taxon>
        <taxon>Ecdysozoa</taxon>
        <taxon>Arthropoda</taxon>
        <taxon>Hexapoda</taxon>
        <taxon>Insecta</taxon>
        <taxon>Pterygota</taxon>
        <taxon>Neoptera</taxon>
        <taxon>Endopterygota</taxon>
        <taxon>Diptera</taxon>
        <taxon>Nematocera</taxon>
        <taxon>Chironomoidea</taxon>
        <taxon>Chironomidae</taxon>
        <taxon>Clunio</taxon>
    </lineage>
</organism>
<protein>
    <submittedName>
        <fullName evidence="1">CLUMA_CG003632, isoform A</fullName>
    </submittedName>
</protein>
<keyword evidence="2" id="KW-1185">Reference proteome</keyword>
<reference evidence="1 2" key="1">
    <citation type="submission" date="2015-04" db="EMBL/GenBank/DDBJ databases">
        <authorList>
            <person name="Syromyatnikov M.Y."/>
            <person name="Popov V.N."/>
        </authorList>
    </citation>
    <scope>NUCLEOTIDE SEQUENCE [LARGE SCALE GENOMIC DNA]</scope>
</reference>
<accession>A0A1J1HR83</accession>
<dbReference type="EMBL" id="CVRI01000015">
    <property type="protein sequence ID" value="CRK89900.1"/>
    <property type="molecule type" value="Genomic_DNA"/>
</dbReference>
<dbReference type="AlphaFoldDB" id="A0A1J1HR83"/>
<sequence length="36" mass="3975">MLISQTSVCSLRDCTDIIRFLQDGQLCSSTRLTVGL</sequence>
<dbReference type="Proteomes" id="UP000183832">
    <property type="component" value="Unassembled WGS sequence"/>
</dbReference>
<gene>
    <name evidence="1" type="ORF">CLUMA_CG003632</name>
</gene>
<proteinExistence type="predicted"/>
<evidence type="ECO:0000313" key="2">
    <source>
        <dbReference type="Proteomes" id="UP000183832"/>
    </source>
</evidence>